<dbReference type="SUPFAM" id="SSF88946">
    <property type="entry name" value="Sigma2 domain of RNA polymerase sigma factors"/>
    <property type="match status" value="1"/>
</dbReference>
<dbReference type="PANTHER" id="PTHR30385:SF4">
    <property type="entry name" value="RNA POLYMERASE SIGMA-E FACTOR"/>
    <property type="match status" value="1"/>
</dbReference>
<protein>
    <submittedName>
        <fullName evidence="6">RNA polymerase sigma factor</fullName>
    </submittedName>
</protein>
<dbReference type="NCBIfam" id="TIGR02937">
    <property type="entry name" value="sigma70-ECF"/>
    <property type="match status" value="1"/>
</dbReference>
<keyword evidence="2" id="KW-0731">Sigma factor</keyword>
<reference evidence="6 7" key="1">
    <citation type="journal article" date="2015" name="ISME J.">
        <title>Draft Genome Sequence of Streptomyces incarnatus NRRL8089, which Produces the Nucleoside Antibiotic Sinefungin.</title>
        <authorList>
            <person name="Oshima K."/>
            <person name="Hattori M."/>
            <person name="Shimizu H."/>
            <person name="Fukuda K."/>
            <person name="Nemoto M."/>
            <person name="Inagaki K."/>
            <person name="Tamura T."/>
        </authorList>
    </citation>
    <scope>NUCLEOTIDE SEQUENCE [LARGE SCALE GENOMIC DNA]</scope>
    <source>
        <strain evidence="6 7">NRRL 8089</strain>
    </source>
</reference>
<dbReference type="Gene3D" id="1.20.120.1810">
    <property type="match status" value="1"/>
</dbReference>
<dbReference type="NCBIfam" id="TIGR02980">
    <property type="entry name" value="SigBFG"/>
    <property type="match status" value="1"/>
</dbReference>
<dbReference type="Pfam" id="PF04539">
    <property type="entry name" value="Sigma70_r3"/>
    <property type="match status" value="1"/>
</dbReference>
<gene>
    <name evidence="6" type="ORF">ABB07_05845</name>
</gene>
<evidence type="ECO:0000313" key="6">
    <source>
        <dbReference type="EMBL" id="AKJ09556.1"/>
    </source>
</evidence>
<keyword evidence="7" id="KW-1185">Reference proteome</keyword>
<dbReference type="InterPro" id="IPR013325">
    <property type="entry name" value="RNA_pol_sigma_r2"/>
</dbReference>
<dbReference type="InterPro" id="IPR007624">
    <property type="entry name" value="RNA_pol_sigma70_r3"/>
</dbReference>
<keyword evidence="3" id="KW-0238">DNA-binding</keyword>
<evidence type="ECO:0000256" key="2">
    <source>
        <dbReference type="ARBA" id="ARBA00023082"/>
    </source>
</evidence>
<dbReference type="Pfam" id="PF04542">
    <property type="entry name" value="Sigma70_r2"/>
    <property type="match status" value="1"/>
</dbReference>
<dbReference type="EMBL" id="CP011497">
    <property type="protein sequence ID" value="AKJ09556.1"/>
    <property type="molecule type" value="Genomic_DNA"/>
</dbReference>
<dbReference type="Gene3D" id="1.20.140.160">
    <property type="match status" value="1"/>
</dbReference>
<organism evidence="6 7">
    <name type="scientific">Streptomyces incarnatus</name>
    <dbReference type="NCBI Taxonomy" id="665007"/>
    <lineage>
        <taxon>Bacteria</taxon>
        <taxon>Bacillati</taxon>
        <taxon>Actinomycetota</taxon>
        <taxon>Actinomycetes</taxon>
        <taxon>Kitasatosporales</taxon>
        <taxon>Streptomycetaceae</taxon>
        <taxon>Streptomyces</taxon>
    </lineage>
</organism>
<keyword evidence="1" id="KW-0805">Transcription regulation</keyword>
<sequence length="270" mass="29971">MPSPAADNLASADLSSIAPADARVLSKTLFARLDALEEGTAEYSYVRNTLVELNLALVHFAARQFHSRTESAEDVLQVGTIGLIKAINRFDPSHGVEFVTFALPTIFGEIKRFFRDTTWALRVPRRLKELRLTLDKATADLEQCLGRPPTVAELSTHLHLDAEEVLEGLGAANSYNTLSLDAPFEGTDRDDALADHVGFEDHDLELVEELTTLQPVIAALPERDRKILAIRFGREMTQREIADELGVSQMHVSRLLARILAKLRSHLTPQ</sequence>
<dbReference type="InterPro" id="IPR000943">
    <property type="entry name" value="RNA_pol_sigma70"/>
</dbReference>
<evidence type="ECO:0000256" key="3">
    <source>
        <dbReference type="ARBA" id="ARBA00023125"/>
    </source>
</evidence>
<dbReference type="CDD" id="cd06171">
    <property type="entry name" value="Sigma70_r4"/>
    <property type="match status" value="1"/>
</dbReference>
<dbReference type="PROSITE" id="PS00715">
    <property type="entry name" value="SIGMA70_1"/>
    <property type="match status" value="1"/>
</dbReference>
<dbReference type="InterPro" id="IPR007627">
    <property type="entry name" value="RNA_pol_sigma70_r2"/>
</dbReference>
<dbReference type="InterPro" id="IPR013324">
    <property type="entry name" value="RNA_pol_sigma_r3/r4-like"/>
</dbReference>
<evidence type="ECO:0000256" key="4">
    <source>
        <dbReference type="ARBA" id="ARBA00023163"/>
    </source>
</evidence>
<dbReference type="Proteomes" id="UP000035366">
    <property type="component" value="Chromosome"/>
</dbReference>
<feature type="domain" description="RNA polymerase sigma-70" evidence="5">
    <location>
        <begin position="74"/>
        <end position="87"/>
    </location>
</feature>
<accession>A0ABM5TFA9</accession>
<dbReference type="SUPFAM" id="SSF88659">
    <property type="entry name" value="Sigma3 and sigma4 domains of RNA polymerase sigma factors"/>
    <property type="match status" value="2"/>
</dbReference>
<keyword evidence="4" id="KW-0804">Transcription</keyword>
<proteinExistence type="predicted"/>
<dbReference type="InterPro" id="IPR014284">
    <property type="entry name" value="RNA_pol_sigma-70_dom"/>
</dbReference>
<dbReference type="PIRSF" id="PIRSF000770">
    <property type="entry name" value="RNA_pol_sigma-SigE/K"/>
    <property type="match status" value="1"/>
</dbReference>
<dbReference type="PANTHER" id="PTHR30385">
    <property type="entry name" value="SIGMA FACTOR F FLAGELLAR"/>
    <property type="match status" value="1"/>
</dbReference>
<evidence type="ECO:0000313" key="7">
    <source>
        <dbReference type="Proteomes" id="UP000035366"/>
    </source>
</evidence>
<dbReference type="Pfam" id="PF04545">
    <property type="entry name" value="Sigma70_r4"/>
    <property type="match status" value="1"/>
</dbReference>
<evidence type="ECO:0000259" key="5">
    <source>
        <dbReference type="PROSITE" id="PS00715"/>
    </source>
</evidence>
<dbReference type="InterPro" id="IPR014322">
    <property type="entry name" value="RNA_pol_sigma-B/F/G"/>
</dbReference>
<evidence type="ECO:0000256" key="1">
    <source>
        <dbReference type="ARBA" id="ARBA00023015"/>
    </source>
</evidence>
<name>A0ABM5TFA9_9ACTN</name>
<dbReference type="InterPro" id="IPR007630">
    <property type="entry name" value="RNA_pol_sigma70_r4"/>
</dbReference>
<dbReference type="PRINTS" id="PR00046">
    <property type="entry name" value="SIGMA70FCT"/>
</dbReference>